<dbReference type="Proteomes" id="UP000861567">
    <property type="component" value="Unassembled WGS sequence"/>
</dbReference>
<evidence type="ECO:0000313" key="1">
    <source>
        <dbReference type="EMBL" id="HAT1597330.1"/>
    </source>
</evidence>
<comment type="caution">
    <text evidence="1">The sequence shown here is derived from an EMBL/GenBank/DDBJ whole genome shotgun (WGS) entry which is preliminary data.</text>
</comment>
<dbReference type="AlphaFoldDB" id="A0AAN5KT47"/>
<name>A0AAN5KT47_LEGPN</name>
<proteinExistence type="predicted"/>
<protein>
    <submittedName>
        <fullName evidence="1">Uncharacterized protein</fullName>
    </submittedName>
</protein>
<reference evidence="1" key="1">
    <citation type="journal article" date="2018" name="Genome Biol.">
        <title>SKESA: strategic k-mer extension for scrupulous assemblies.</title>
        <authorList>
            <person name="Souvorov A."/>
            <person name="Agarwala R."/>
            <person name="Lipman D.J."/>
        </authorList>
    </citation>
    <scope>NUCLEOTIDE SEQUENCE</scope>
    <source>
        <strain evidence="1">D3612</strain>
    </source>
</reference>
<reference evidence="1" key="2">
    <citation type="submission" date="2020-11" db="EMBL/GenBank/DDBJ databases">
        <authorList>
            <consortium name="NCBI Pathogen Detection Project"/>
        </authorList>
    </citation>
    <scope>NUCLEOTIDE SEQUENCE</scope>
    <source>
        <strain evidence="1">D3612</strain>
    </source>
</reference>
<sequence>MHHLRTLIISGLTYFFINSCAYAQLPDNYQSLSAQQKQDLLWDEITHSHEIQPLPPLTGNSFNEVLEKLKGLFNLSPTFDHAGDELPEGRVKIIHANGSVGKIAFIPAPNHPFTGIYQKGGIGLARLSLATSPADDNYIPGLAIKFLIAQHDSLNLQVMNLLEGQKENWNYFAKDFSNKIPHPTSWTLKAIEQIFEWTRSPANDLPLWHLAAWTSEGRFEGIPIYPERLFFRPSSSIKDIIPEDSREDFRISLLQIPMGSLYEVYGEYRGSEYHVGTLMLESTLLASNYGDKNLFFRHQR</sequence>
<dbReference type="EMBL" id="DACSEI010000033">
    <property type="protein sequence ID" value="HAT1597330.1"/>
    <property type="molecule type" value="Genomic_DNA"/>
</dbReference>
<organism evidence="1 2">
    <name type="scientific">Legionella pneumophila</name>
    <dbReference type="NCBI Taxonomy" id="446"/>
    <lineage>
        <taxon>Bacteria</taxon>
        <taxon>Pseudomonadati</taxon>
        <taxon>Pseudomonadota</taxon>
        <taxon>Gammaproteobacteria</taxon>
        <taxon>Legionellales</taxon>
        <taxon>Legionellaceae</taxon>
        <taxon>Legionella</taxon>
    </lineage>
</organism>
<evidence type="ECO:0000313" key="2">
    <source>
        <dbReference type="Proteomes" id="UP000861567"/>
    </source>
</evidence>
<gene>
    <name evidence="1" type="ORF">I8Y58_002577</name>
</gene>
<accession>A0AAN5KT47</accession>